<name>A0AAD8CF34_ACIOX</name>
<dbReference type="PANTHER" id="PTHR31835">
    <property type="entry name" value="URIDINE DIPHOSPHATE GLUCOSE PYROPHOSPHATASE"/>
    <property type="match status" value="1"/>
</dbReference>
<reference evidence="6" key="1">
    <citation type="submission" date="2022-02" db="EMBL/GenBank/DDBJ databases">
        <title>Atlantic sturgeon de novo genome assembly.</title>
        <authorList>
            <person name="Stock M."/>
            <person name="Klopp C."/>
            <person name="Guiguen Y."/>
            <person name="Cabau C."/>
            <person name="Parinello H."/>
            <person name="Santidrian Yebra-Pimentel E."/>
            <person name="Kuhl H."/>
            <person name="Dirks R.P."/>
            <person name="Guessner J."/>
            <person name="Wuertz S."/>
            <person name="Du K."/>
            <person name="Schartl M."/>
        </authorList>
    </citation>
    <scope>NUCLEOTIDE SEQUENCE</scope>
    <source>
        <strain evidence="6">STURGEONOMICS-FGT-2020</strain>
        <tissue evidence="6">Whole blood</tissue>
    </source>
</reference>
<dbReference type="Pfam" id="PF16880">
    <property type="entry name" value="EHD_N"/>
    <property type="match status" value="1"/>
</dbReference>
<gene>
    <name evidence="6" type="primary">Ehd3</name>
    <name evidence="6" type="ORF">AOXY_G35106</name>
</gene>
<sequence length="422" mass="46769">MAGEKSSNSMTSLMTQHAALVLQPGRTPRFSLTQAWEGDAGKRPELLQNVSDGLKRLYRTKLLPLEETYRFHDFHSPALEDADFENKPMVLLVGQYSTGKTTFIRHLMEQDFPGCGSDRSRPRTPSSRVELRRDWGGSVELRRDWGGSVELRRDWEGGSVELRRDWGGSVELRRDWGGSVELRRDWGGSSYAQLPNPVLESISIIDTPGILSGEKQRLSRGTSWAQTGPLGCGAAAAGSGRAGDSRLTWPSQLGGSHAADGRRLLLCPQEKRAGREAPGKIDIPGGHPEPKAVAVGIPEESIQLKDLSEELVVQELFFSVLAEIRDEVNLPLHSLHKPILMGIAAITQVQDGQPKFYIRCSLTSEEVRHFYWEGGPEAQESTNIVFIKREEVLRLEENALLWSELCPSAKGAVKLYSLVQPV</sequence>
<comment type="caution">
    <text evidence="6">The sequence shown here is derived from an EMBL/GenBank/DDBJ whole genome shotgun (WGS) entry which is preliminary data.</text>
</comment>
<evidence type="ECO:0000256" key="4">
    <source>
        <dbReference type="ARBA" id="ARBA00022842"/>
    </source>
</evidence>
<accession>A0AAD8CF34</accession>
<dbReference type="GO" id="GO:0052751">
    <property type="term" value="F:GDP-mannose hydrolase activity"/>
    <property type="evidence" value="ECO:0007669"/>
    <property type="project" value="TreeGrafter"/>
</dbReference>
<evidence type="ECO:0000256" key="2">
    <source>
        <dbReference type="ARBA" id="ARBA00022723"/>
    </source>
</evidence>
<protein>
    <submittedName>
        <fullName evidence="6">Uridine diphosphate glucose pyrophosphatase</fullName>
    </submittedName>
</protein>
<dbReference type="InterPro" id="IPR031692">
    <property type="entry name" value="EHD_N"/>
</dbReference>
<dbReference type="SUPFAM" id="SSF52540">
    <property type="entry name" value="P-loop containing nucleoside triphosphate hydrolases"/>
    <property type="match status" value="1"/>
</dbReference>
<dbReference type="InterPro" id="IPR055295">
    <property type="entry name" value="NUDT22/NUDT9-like"/>
</dbReference>
<proteinExistence type="predicted"/>
<keyword evidence="2" id="KW-0479">Metal-binding</keyword>
<evidence type="ECO:0000259" key="5">
    <source>
        <dbReference type="Pfam" id="PF16880"/>
    </source>
</evidence>
<evidence type="ECO:0000256" key="1">
    <source>
        <dbReference type="ARBA" id="ARBA00001946"/>
    </source>
</evidence>
<dbReference type="AlphaFoldDB" id="A0AAD8CF34"/>
<feature type="domain" description="EH" evidence="5">
    <location>
        <begin position="53"/>
        <end position="85"/>
    </location>
</feature>
<dbReference type="EMBL" id="JAGXEW010000089">
    <property type="protein sequence ID" value="KAK1148592.1"/>
    <property type="molecule type" value="Genomic_DNA"/>
</dbReference>
<evidence type="ECO:0000256" key="3">
    <source>
        <dbReference type="ARBA" id="ARBA00022801"/>
    </source>
</evidence>
<organism evidence="6 7">
    <name type="scientific">Acipenser oxyrinchus oxyrinchus</name>
    <dbReference type="NCBI Taxonomy" id="40147"/>
    <lineage>
        <taxon>Eukaryota</taxon>
        <taxon>Metazoa</taxon>
        <taxon>Chordata</taxon>
        <taxon>Craniata</taxon>
        <taxon>Vertebrata</taxon>
        <taxon>Euteleostomi</taxon>
        <taxon>Actinopterygii</taxon>
        <taxon>Chondrostei</taxon>
        <taxon>Acipenseriformes</taxon>
        <taxon>Acipenseridae</taxon>
        <taxon>Acipenser</taxon>
    </lineage>
</organism>
<evidence type="ECO:0000313" key="7">
    <source>
        <dbReference type="Proteomes" id="UP001230051"/>
    </source>
</evidence>
<dbReference type="GO" id="GO:0046872">
    <property type="term" value="F:metal ion binding"/>
    <property type="evidence" value="ECO:0007669"/>
    <property type="project" value="UniProtKB-KW"/>
</dbReference>
<keyword evidence="7" id="KW-1185">Reference proteome</keyword>
<dbReference type="InterPro" id="IPR027417">
    <property type="entry name" value="P-loop_NTPase"/>
</dbReference>
<keyword evidence="3" id="KW-0378">Hydrolase</keyword>
<comment type="cofactor">
    <cofactor evidence="1">
        <name>Mg(2+)</name>
        <dbReference type="ChEBI" id="CHEBI:18420"/>
    </cofactor>
</comment>
<dbReference type="PANTHER" id="PTHR31835:SF1">
    <property type="entry name" value="URIDINE DIPHOSPHATE GLUCOSE PYROPHOSPHATASE NUDT22"/>
    <property type="match status" value="1"/>
</dbReference>
<dbReference type="Proteomes" id="UP001230051">
    <property type="component" value="Unassembled WGS sequence"/>
</dbReference>
<dbReference type="Gene3D" id="3.40.50.300">
    <property type="entry name" value="P-loop containing nucleotide triphosphate hydrolases"/>
    <property type="match status" value="1"/>
</dbReference>
<keyword evidence="4" id="KW-0460">Magnesium</keyword>
<dbReference type="Gene3D" id="1.10.268.20">
    <property type="match status" value="1"/>
</dbReference>
<evidence type="ECO:0000313" key="6">
    <source>
        <dbReference type="EMBL" id="KAK1148592.1"/>
    </source>
</evidence>